<dbReference type="GO" id="GO:0005634">
    <property type="term" value="C:nucleus"/>
    <property type="evidence" value="ECO:0007669"/>
    <property type="project" value="TreeGrafter"/>
</dbReference>
<keyword evidence="8" id="KW-1185">Reference proteome</keyword>
<dbReference type="CDD" id="cd20071">
    <property type="entry name" value="SET_SMYD"/>
    <property type="match status" value="1"/>
</dbReference>
<gene>
    <name evidence="7" type="ORF">CC78DRAFT_563802</name>
</gene>
<dbReference type="SUPFAM" id="SSF144232">
    <property type="entry name" value="HIT/MYND zinc finger-like"/>
    <property type="match status" value="1"/>
</dbReference>
<dbReference type="Gene3D" id="6.10.140.2220">
    <property type="match status" value="1"/>
</dbReference>
<dbReference type="Pfam" id="PF00856">
    <property type="entry name" value="SET"/>
    <property type="match status" value="1"/>
</dbReference>
<dbReference type="PANTHER" id="PTHR12197">
    <property type="entry name" value="HISTONE-LYSINE N-METHYLTRANSFERASE SMYD"/>
    <property type="match status" value="1"/>
</dbReference>
<dbReference type="OrthoDB" id="5945798at2759"/>
<sequence length="546" mass="61046">MFPSEDILVSTITSQNPTAPTIGAPFHLARSPICVTATGECIGDGLFAGQDYSAGEQITSIERPLIGSIDTQRLKDTCANCYVWTEGSSLGSRLYVKDGTKVQTCAGCKRFRYCSKPCQKEAWNRGHKHECKALKPISDKEIPKAVLAAMELLIRRKHGLIADSDWVLLCRLDTHIDDFKRNGKYGGIELMAMGTSQFSWTQDTFSKDFVAGMYARILTNSLTIVTPTFDPLGIMVDPVLSHLNHSCDPNAFIVMDGSEAVIRTLKPIEKDEEILISYIDTTNPYARRQSELQARWFFTCRCKKCQKGATCSEDKWAISPQNLASEWKAIADDLIKSEAETQSPANHVGDSRDEKRVAALQAKAFVLYEEQQTANPLEAIEKIRVGMRLCHQSGLWPPHRQPYAALREDLILNLLSVGKYRDAWTHSAKRYWNILPALYQEKVHPLRVVHMWQTAMLALYLANESEPVAPGVELGLIAYALISEVKDISQLSHGENSAFARSVQRKYGEIATEMQSELGANAGDIMSSAIKQQIALFREMSDRVEY</sequence>
<dbReference type="SUPFAM" id="SSF82199">
    <property type="entry name" value="SET domain"/>
    <property type="match status" value="1"/>
</dbReference>
<reference evidence="8" key="1">
    <citation type="journal article" date="2020" name="Stud. Mycol.">
        <title>101 Dothideomycetes genomes: A test case for predicting lifestyles and emergence of pathogens.</title>
        <authorList>
            <person name="Haridas S."/>
            <person name="Albert R."/>
            <person name="Binder M."/>
            <person name="Bloem J."/>
            <person name="LaButti K."/>
            <person name="Salamov A."/>
            <person name="Andreopoulos B."/>
            <person name="Baker S."/>
            <person name="Barry K."/>
            <person name="Bills G."/>
            <person name="Bluhm B."/>
            <person name="Cannon C."/>
            <person name="Castanera R."/>
            <person name="Culley D."/>
            <person name="Daum C."/>
            <person name="Ezra D."/>
            <person name="Gonzalez J."/>
            <person name="Henrissat B."/>
            <person name="Kuo A."/>
            <person name="Liang C."/>
            <person name="Lipzen A."/>
            <person name="Lutzoni F."/>
            <person name="Magnuson J."/>
            <person name="Mondo S."/>
            <person name="Nolan M."/>
            <person name="Ohm R."/>
            <person name="Pangilinan J."/>
            <person name="Park H.-J."/>
            <person name="Ramirez L."/>
            <person name="Alfaro M."/>
            <person name="Sun H."/>
            <person name="Tritt A."/>
            <person name="Yoshinaga Y."/>
            <person name="Zwiers L.-H."/>
            <person name="Turgeon B."/>
            <person name="Goodwin S."/>
            <person name="Spatafora J."/>
            <person name="Crous P."/>
            <person name="Grigoriev I."/>
        </authorList>
    </citation>
    <scope>NUCLEOTIDE SEQUENCE [LARGE SCALE GENOMIC DNA]</scope>
    <source>
        <strain evidence="8">CBS 304.66</strain>
    </source>
</reference>
<dbReference type="SMART" id="SM00317">
    <property type="entry name" value="SET"/>
    <property type="match status" value="1"/>
</dbReference>
<dbReference type="Pfam" id="PF01753">
    <property type="entry name" value="zf-MYND"/>
    <property type="match status" value="1"/>
</dbReference>
<evidence type="ECO:0000256" key="4">
    <source>
        <dbReference type="PROSITE-ProRule" id="PRU00134"/>
    </source>
</evidence>
<evidence type="ECO:0000313" key="7">
    <source>
        <dbReference type="EMBL" id="KAF2270406.1"/>
    </source>
</evidence>
<dbReference type="EMBL" id="ML986579">
    <property type="protein sequence ID" value="KAF2270406.1"/>
    <property type="molecule type" value="Genomic_DNA"/>
</dbReference>
<dbReference type="Gene3D" id="1.10.220.160">
    <property type="match status" value="1"/>
</dbReference>
<dbReference type="Gene3D" id="2.170.270.10">
    <property type="entry name" value="SET domain"/>
    <property type="match status" value="1"/>
</dbReference>
<dbReference type="PROSITE" id="PS50865">
    <property type="entry name" value="ZF_MYND_2"/>
    <property type="match status" value="1"/>
</dbReference>
<dbReference type="InterPro" id="IPR001214">
    <property type="entry name" value="SET_dom"/>
</dbReference>
<dbReference type="Proteomes" id="UP000800093">
    <property type="component" value="Unassembled WGS sequence"/>
</dbReference>
<organism evidence="7 8">
    <name type="scientific">Lojkania enalia</name>
    <dbReference type="NCBI Taxonomy" id="147567"/>
    <lineage>
        <taxon>Eukaryota</taxon>
        <taxon>Fungi</taxon>
        <taxon>Dikarya</taxon>
        <taxon>Ascomycota</taxon>
        <taxon>Pezizomycotina</taxon>
        <taxon>Dothideomycetes</taxon>
        <taxon>Pleosporomycetidae</taxon>
        <taxon>Pleosporales</taxon>
        <taxon>Pleosporales incertae sedis</taxon>
        <taxon>Lojkania</taxon>
    </lineage>
</organism>
<protein>
    <submittedName>
        <fullName evidence="7">SET domain-containing protein</fullName>
    </submittedName>
</protein>
<keyword evidence="2 4" id="KW-0863">Zinc-finger</keyword>
<dbReference type="AlphaFoldDB" id="A0A9P4NC25"/>
<proteinExistence type="predicted"/>
<dbReference type="GO" id="GO:0008270">
    <property type="term" value="F:zinc ion binding"/>
    <property type="evidence" value="ECO:0007669"/>
    <property type="project" value="UniProtKB-KW"/>
</dbReference>
<evidence type="ECO:0000256" key="3">
    <source>
        <dbReference type="ARBA" id="ARBA00022833"/>
    </source>
</evidence>
<feature type="domain" description="MYND-type" evidence="6">
    <location>
        <begin position="78"/>
        <end position="131"/>
    </location>
</feature>
<evidence type="ECO:0000259" key="5">
    <source>
        <dbReference type="PROSITE" id="PS50280"/>
    </source>
</evidence>
<accession>A0A9P4NC25</accession>
<comment type="caution">
    <text evidence="7">The sequence shown here is derived from an EMBL/GenBank/DDBJ whole genome shotgun (WGS) entry which is preliminary data.</text>
</comment>
<dbReference type="PANTHER" id="PTHR12197:SF251">
    <property type="entry name" value="EG:BACR7C10.4 PROTEIN"/>
    <property type="match status" value="1"/>
</dbReference>
<dbReference type="InterPro" id="IPR002893">
    <property type="entry name" value="Znf_MYND"/>
</dbReference>
<name>A0A9P4NC25_9PLEO</name>
<dbReference type="InterPro" id="IPR046341">
    <property type="entry name" value="SET_dom_sf"/>
</dbReference>
<evidence type="ECO:0000256" key="2">
    <source>
        <dbReference type="ARBA" id="ARBA00022771"/>
    </source>
</evidence>
<keyword evidence="1" id="KW-0479">Metal-binding</keyword>
<evidence type="ECO:0000313" key="8">
    <source>
        <dbReference type="Proteomes" id="UP000800093"/>
    </source>
</evidence>
<evidence type="ECO:0000256" key="1">
    <source>
        <dbReference type="ARBA" id="ARBA00022723"/>
    </source>
</evidence>
<dbReference type="InterPro" id="IPR050869">
    <property type="entry name" value="H3K4_H4K5_MeTrfase"/>
</dbReference>
<keyword evidence="3" id="KW-0862">Zinc</keyword>
<evidence type="ECO:0000259" key="6">
    <source>
        <dbReference type="PROSITE" id="PS50865"/>
    </source>
</evidence>
<dbReference type="PROSITE" id="PS50280">
    <property type="entry name" value="SET"/>
    <property type="match status" value="1"/>
</dbReference>
<feature type="domain" description="SET" evidence="5">
    <location>
        <begin position="24"/>
        <end position="279"/>
    </location>
</feature>